<accession>A0A841BH34</accession>
<comment type="caution">
    <text evidence="1">The sequence shown here is derived from an EMBL/GenBank/DDBJ whole genome shotgun (WGS) entry which is preliminary data.</text>
</comment>
<name>A0A841BH34_9PSEU</name>
<organism evidence="1 2">
    <name type="scientific">Amycolatopsis umgeniensis</name>
    <dbReference type="NCBI Taxonomy" id="336628"/>
    <lineage>
        <taxon>Bacteria</taxon>
        <taxon>Bacillati</taxon>
        <taxon>Actinomycetota</taxon>
        <taxon>Actinomycetes</taxon>
        <taxon>Pseudonocardiales</taxon>
        <taxon>Pseudonocardiaceae</taxon>
        <taxon>Amycolatopsis</taxon>
    </lineage>
</organism>
<reference evidence="1 2" key="1">
    <citation type="submission" date="2020-08" db="EMBL/GenBank/DDBJ databases">
        <title>Sequencing the genomes of 1000 actinobacteria strains.</title>
        <authorList>
            <person name="Klenk H.-P."/>
        </authorList>
    </citation>
    <scope>NUCLEOTIDE SEQUENCE [LARGE SCALE GENOMIC DNA]</scope>
    <source>
        <strain evidence="1 2">DSM 45272</strain>
    </source>
</reference>
<dbReference type="AlphaFoldDB" id="A0A841BH34"/>
<dbReference type="EMBL" id="JACHMX010000001">
    <property type="protein sequence ID" value="MBB5858211.1"/>
    <property type="molecule type" value="Genomic_DNA"/>
</dbReference>
<proteinExistence type="predicted"/>
<evidence type="ECO:0000313" key="1">
    <source>
        <dbReference type="EMBL" id="MBB5858211.1"/>
    </source>
</evidence>
<sequence length="32" mass="3488">MTVETKERIPSDKRCDMAIGLAKSIAGRLPSI</sequence>
<gene>
    <name evidence="1" type="ORF">HDA45_008298</name>
</gene>
<keyword evidence="2" id="KW-1185">Reference proteome</keyword>
<dbReference type="Proteomes" id="UP000580861">
    <property type="component" value="Unassembled WGS sequence"/>
</dbReference>
<evidence type="ECO:0000313" key="2">
    <source>
        <dbReference type="Proteomes" id="UP000580861"/>
    </source>
</evidence>
<protein>
    <submittedName>
        <fullName evidence="1">Uncharacterized protein</fullName>
    </submittedName>
</protein>